<dbReference type="AlphaFoldDB" id="A0A3Q8XML4"/>
<dbReference type="PANTHER" id="PTHR30222">
    <property type="entry name" value="SPERMIDINE/PUTRESCINE-BINDING PERIPLASMIC PROTEIN"/>
    <property type="match status" value="1"/>
</dbReference>
<accession>A0A3Q8XML4</accession>
<dbReference type="KEGG" id="abaw:D5400_06910"/>
<keyword evidence="5" id="KW-1185">Reference proteome</keyword>
<evidence type="ECO:0000313" key="5">
    <source>
        <dbReference type="Proteomes" id="UP000268192"/>
    </source>
</evidence>
<evidence type="ECO:0000256" key="1">
    <source>
        <dbReference type="ARBA" id="ARBA00022729"/>
    </source>
</evidence>
<reference evidence="4 5" key="1">
    <citation type="submission" date="2018-09" db="EMBL/GenBank/DDBJ databases">
        <title>Marinorhizobium profundi gen. nov., sp. nov., isolated from a deep-sea sediment sample from the New Britain Trench and proposal of Marinorhizobiaceae fam. nov. in the order Rhizobiales of the class Alphaproteobacteria.</title>
        <authorList>
            <person name="Cao J."/>
        </authorList>
    </citation>
    <scope>NUCLEOTIDE SEQUENCE [LARGE SCALE GENOMIC DNA]</scope>
    <source>
        <strain evidence="4 5">WS11</strain>
    </source>
</reference>
<evidence type="ECO:0000256" key="3">
    <source>
        <dbReference type="SAM" id="SignalP"/>
    </source>
</evidence>
<gene>
    <name evidence="4" type="ORF">D5400_06910</name>
</gene>
<dbReference type="EMBL" id="CP032509">
    <property type="protein sequence ID" value="AZN71042.1"/>
    <property type="molecule type" value="Genomic_DNA"/>
</dbReference>
<organism evidence="4 5">
    <name type="scientific">Georhizobium profundi</name>
    <dbReference type="NCBI Taxonomy" id="2341112"/>
    <lineage>
        <taxon>Bacteria</taxon>
        <taxon>Pseudomonadati</taxon>
        <taxon>Pseudomonadota</taxon>
        <taxon>Alphaproteobacteria</taxon>
        <taxon>Hyphomicrobiales</taxon>
        <taxon>Rhizobiaceae</taxon>
        <taxon>Georhizobium</taxon>
    </lineage>
</organism>
<dbReference type="PANTHER" id="PTHR30222:SF17">
    <property type="entry name" value="SPERMIDINE_PUTRESCINE-BINDING PERIPLASMIC PROTEIN"/>
    <property type="match status" value="1"/>
</dbReference>
<dbReference type="Pfam" id="PF13416">
    <property type="entry name" value="SBP_bac_8"/>
    <property type="match status" value="1"/>
</dbReference>
<evidence type="ECO:0000256" key="2">
    <source>
        <dbReference type="ARBA" id="ARBA00022764"/>
    </source>
</evidence>
<sequence length="365" mass="39629">MTAAPVSAFRKSISLSLLAATALTAAAPATIAPAFAQSQELNALVWCDHTDPELVQPFEEEHDVRVNLREYEGTAAGLAILEQSQPGDWDVLVIDAVDVGRAVDLGIMAALPADELPTGDFFPELVMEDLNTREGTTYAVTEKFGYNTVAYNKAAVDPADMTNFETLFSGKYDGRIAIYDYYLPVLGMLSLSEGIDTGDLDAEALETLREPLFDLRARSSQVSEVVASQTALATGEVDILVGGGEWLTAVLASENADLDWTIPEQGGVLWAQSIGVLESSENKDLATEFVKYIVSPEGQARLATSSCYWGMPANAAAGDVLTDEEKTVLRWDDQPDFLTRVQRYPVPDAELDTAMQDLWTDMLQQ</sequence>
<feature type="chain" id="PRO_5018593557" evidence="3">
    <location>
        <begin position="20"/>
        <end position="365"/>
    </location>
</feature>
<keyword evidence="2" id="KW-0574">Periplasm</keyword>
<proteinExistence type="predicted"/>
<dbReference type="Proteomes" id="UP000268192">
    <property type="component" value="Chromosome"/>
</dbReference>
<feature type="signal peptide" evidence="3">
    <location>
        <begin position="1"/>
        <end position="19"/>
    </location>
</feature>
<dbReference type="SUPFAM" id="SSF53850">
    <property type="entry name" value="Periplasmic binding protein-like II"/>
    <property type="match status" value="1"/>
</dbReference>
<dbReference type="Gene3D" id="3.40.190.10">
    <property type="entry name" value="Periplasmic binding protein-like II"/>
    <property type="match status" value="2"/>
</dbReference>
<keyword evidence="1 3" id="KW-0732">Signal</keyword>
<dbReference type="InterPro" id="IPR006059">
    <property type="entry name" value="SBP"/>
</dbReference>
<dbReference type="RefSeq" id="WP_126008910.1">
    <property type="nucleotide sequence ID" value="NZ_CP032509.1"/>
</dbReference>
<protein>
    <submittedName>
        <fullName evidence="4">Extracellular solute-binding protein</fullName>
    </submittedName>
</protein>
<evidence type="ECO:0000313" key="4">
    <source>
        <dbReference type="EMBL" id="AZN71042.1"/>
    </source>
</evidence>
<dbReference type="OrthoDB" id="7813639at2"/>
<name>A0A3Q8XML4_9HYPH</name>